<dbReference type="AlphaFoldDB" id="A0A3L6L197"/>
<evidence type="ECO:0000256" key="1">
    <source>
        <dbReference type="SAM" id="Phobius"/>
    </source>
</evidence>
<dbReference type="Proteomes" id="UP000266743">
    <property type="component" value="Chromosome 9"/>
</dbReference>
<dbReference type="EMBL" id="QSBY01000009">
    <property type="protein sequence ID" value="RHW70383.1"/>
    <property type="molecule type" value="Genomic_DNA"/>
</dbReference>
<name>A0A3L6L197_9TRYP</name>
<dbReference type="InterPro" id="IPR045861">
    <property type="entry name" value="CorA_cytoplasmic_dom"/>
</dbReference>
<dbReference type="SUPFAM" id="SSF143865">
    <property type="entry name" value="CorA soluble domain-like"/>
    <property type="match status" value="1"/>
</dbReference>
<keyword evidence="1" id="KW-1133">Transmembrane helix</keyword>
<keyword evidence="1" id="KW-0472">Membrane</keyword>
<proteinExistence type="predicted"/>
<dbReference type="GO" id="GO:0015095">
    <property type="term" value="F:magnesium ion transmembrane transporter activity"/>
    <property type="evidence" value="ECO:0007669"/>
    <property type="project" value="InterPro"/>
</dbReference>
<protein>
    <submittedName>
        <fullName evidence="2">Divalent cation transporter</fullName>
    </submittedName>
</protein>
<reference evidence="2" key="1">
    <citation type="submission" date="2018-09" db="EMBL/GenBank/DDBJ databases">
        <title>whole genome sequence of T. equiperdum IVM-t1 strain.</title>
        <authorList>
            <person name="Suganuma K."/>
        </authorList>
    </citation>
    <scope>NUCLEOTIDE SEQUENCE [LARGE SCALE GENOMIC DNA]</scope>
    <source>
        <strain evidence="2">IVM-t1</strain>
    </source>
</reference>
<dbReference type="CDD" id="cd12829">
    <property type="entry name" value="Alr1p-like"/>
    <property type="match status" value="1"/>
</dbReference>
<feature type="transmembrane region" description="Helical" evidence="1">
    <location>
        <begin position="338"/>
        <end position="358"/>
    </location>
</feature>
<accession>A0A3L6L197</accession>
<dbReference type="Gene3D" id="3.30.460.20">
    <property type="entry name" value="CorA soluble domain-like"/>
    <property type="match status" value="1"/>
</dbReference>
<dbReference type="PANTHER" id="PTHR21535:SF51">
    <property type="entry name" value="MANGANESE RESISTANCE PROTEIN MNR2"/>
    <property type="match status" value="1"/>
</dbReference>
<evidence type="ECO:0000313" key="2">
    <source>
        <dbReference type="EMBL" id="RHW70383.1"/>
    </source>
</evidence>
<dbReference type="InterPro" id="IPR044089">
    <property type="entry name" value="Alr1-like"/>
</dbReference>
<gene>
    <name evidence="2" type="ORF">DPX39_090022000</name>
</gene>
<comment type="caution">
    <text evidence="2">The sequence shown here is derived from an EMBL/GenBank/DDBJ whole genome shotgun (WGS) entry which is preliminary data.</text>
</comment>
<dbReference type="InterPro" id="IPR002523">
    <property type="entry name" value="MgTranspt_CorA/ZnTranspt_ZntB"/>
</dbReference>
<dbReference type="Pfam" id="PF01544">
    <property type="entry name" value="CorA"/>
    <property type="match status" value="1"/>
</dbReference>
<organism evidence="2">
    <name type="scientific">Trypanosoma brucei equiperdum</name>
    <dbReference type="NCBI Taxonomy" id="630700"/>
    <lineage>
        <taxon>Eukaryota</taxon>
        <taxon>Discoba</taxon>
        <taxon>Euglenozoa</taxon>
        <taxon>Kinetoplastea</taxon>
        <taxon>Metakinetoplastina</taxon>
        <taxon>Trypanosomatida</taxon>
        <taxon>Trypanosomatidae</taxon>
        <taxon>Trypanosoma</taxon>
    </lineage>
</organism>
<sequence length="409" mass="45748">MTVSEFGRSRVLYRRNGVSDVIEVGNTTELNDVIALLRSFSGVPKSYTTLVTPSLAELCEDAVGVERLWTSSAERTEPKDFAWLEVETESDEVMRQVLSAFPIHSKTSELVRSSENRVEVVEIFPSCGYVWVSIAAKGAASESSVPEDDEPVVVSLIAYEQFLITMHRKPLSGFEDMKAHMEMLVKSPASYGAPVPTAVCSLISGFVKEYQKELLSLLVDVDNVNELVLEIQPSECDQLDLLRRIDDLRHSLSRVQASYFAKERVLQRLLLPVVKRTFISSAVGVAARYQRMLSGLILSIERLRKGRDVLNMSSMGLVSGVSMRLLQRCYWMDYLNNVMTMMTLVSMPISIIPGLFTMNVRVPFEDSESFVPFYVIVAVTAGIFFLGMSYPVYLYLTFKSPGALVPTSH</sequence>
<dbReference type="PANTHER" id="PTHR21535">
    <property type="entry name" value="MAGNESIUM AND COBALT TRANSPORT PROTEIN/MITOCHONDRIAL IMPORT INNER MEMBRANE TRANSLOCASE SUBUNIT TIM8"/>
    <property type="match status" value="1"/>
</dbReference>
<dbReference type="GO" id="GO:0016020">
    <property type="term" value="C:membrane"/>
    <property type="evidence" value="ECO:0007669"/>
    <property type="project" value="InterPro"/>
</dbReference>
<feature type="transmembrane region" description="Helical" evidence="1">
    <location>
        <begin position="370"/>
        <end position="396"/>
    </location>
</feature>
<keyword evidence="1" id="KW-0812">Transmembrane</keyword>